<evidence type="ECO:0000313" key="2">
    <source>
        <dbReference type="Proteomes" id="UP000094669"/>
    </source>
</evidence>
<dbReference type="EMBL" id="MCRM02000015">
    <property type="protein sequence ID" value="PNV74379.1"/>
    <property type="molecule type" value="Genomic_DNA"/>
</dbReference>
<evidence type="ECO:0000313" key="1">
    <source>
        <dbReference type="EMBL" id="PNV74379.1"/>
    </source>
</evidence>
<protein>
    <submittedName>
        <fullName evidence="1">Pilus assembly protein PilZ</fullName>
    </submittedName>
</protein>
<dbReference type="Proteomes" id="UP000094669">
    <property type="component" value="Unassembled WGS sequence"/>
</dbReference>
<sequence>MEEDRRRGKRFKSSDVGEMMVLALSGNGAIKGKVFDYSDYGIGIIDYESTENLKIQEKITEIISAHLIEDIHFSGKIVRMDSVESLSEVKIILGIEFLHIIPIIDRMIGLEISSQMSD</sequence>
<comment type="caution">
    <text evidence="1">The sequence shown here is derived from an EMBL/GenBank/DDBJ whole genome shotgun (WGS) entry which is preliminary data.</text>
</comment>
<keyword evidence="2" id="KW-1185">Reference proteome</keyword>
<gene>
    <name evidence="1" type="ORF">BES34_014440</name>
</gene>
<name>A0ABX4YGJ2_9LEPT</name>
<organism evidence="1 2">
    <name type="scientific">Leptospira inadai serovar Lyme</name>
    <dbReference type="NCBI Taxonomy" id="293084"/>
    <lineage>
        <taxon>Bacteria</taxon>
        <taxon>Pseudomonadati</taxon>
        <taxon>Spirochaetota</taxon>
        <taxon>Spirochaetia</taxon>
        <taxon>Leptospirales</taxon>
        <taxon>Leptospiraceae</taxon>
        <taxon>Leptospira</taxon>
    </lineage>
</organism>
<proteinExistence type="predicted"/>
<accession>A0ABX4YGJ2</accession>
<reference evidence="1" key="1">
    <citation type="submission" date="2018-01" db="EMBL/GenBank/DDBJ databases">
        <title>Genomic characterization of Leptospira inadai serogroup Lyme isolated from captured rat in Brazil and comparative analysis with human reference strain.</title>
        <authorList>
            <person name="Moreno L.Z."/>
            <person name="Loureiro A.P."/>
            <person name="Miraglia F."/>
            <person name="Kremer F.S."/>
            <person name="Eslabao M.R."/>
            <person name="Dellagostin O.A."/>
            <person name="Lilenbaum W."/>
            <person name="Moreno A.M."/>
        </authorList>
    </citation>
    <scope>NUCLEOTIDE SEQUENCE [LARGE SCALE GENOMIC DNA]</scope>
    <source>
        <strain evidence="1">M34/99</strain>
    </source>
</reference>